<dbReference type="InterPro" id="IPR013766">
    <property type="entry name" value="Thioredoxin_domain"/>
</dbReference>
<evidence type="ECO:0000313" key="3">
    <source>
        <dbReference type="Proteomes" id="UP000178885"/>
    </source>
</evidence>
<reference evidence="2 3" key="1">
    <citation type="journal article" date="2016" name="Nat. Commun.">
        <title>Thousands of microbial genomes shed light on interconnected biogeochemical processes in an aquifer system.</title>
        <authorList>
            <person name="Anantharaman K."/>
            <person name="Brown C.T."/>
            <person name="Hug L.A."/>
            <person name="Sharon I."/>
            <person name="Castelle C.J."/>
            <person name="Probst A.J."/>
            <person name="Thomas B.C."/>
            <person name="Singh A."/>
            <person name="Wilkins M.J."/>
            <person name="Karaoz U."/>
            <person name="Brodie E.L."/>
            <person name="Williams K.H."/>
            <person name="Hubbard S.S."/>
            <person name="Banfield J.F."/>
        </authorList>
    </citation>
    <scope>NUCLEOTIDE SEQUENCE [LARGE SCALE GENOMIC DNA]</scope>
</reference>
<dbReference type="InterPro" id="IPR050553">
    <property type="entry name" value="Thioredoxin_ResA/DsbE_sf"/>
</dbReference>
<accession>A0A1F6TUB7</accession>
<dbReference type="InterPro" id="IPR000866">
    <property type="entry name" value="AhpC/TSA"/>
</dbReference>
<dbReference type="PANTHER" id="PTHR42852:SF13">
    <property type="entry name" value="PROTEIN DIPZ"/>
    <property type="match status" value="1"/>
</dbReference>
<dbReference type="Proteomes" id="UP000178885">
    <property type="component" value="Unassembled WGS sequence"/>
</dbReference>
<dbReference type="AlphaFoldDB" id="A0A1F6TUB7"/>
<dbReference type="EMBL" id="MFSU01000023">
    <property type="protein sequence ID" value="OGI48639.1"/>
    <property type="molecule type" value="Genomic_DNA"/>
</dbReference>
<dbReference type="CDD" id="cd02966">
    <property type="entry name" value="TlpA_like_family"/>
    <property type="match status" value="1"/>
</dbReference>
<dbReference type="Gene3D" id="3.40.30.10">
    <property type="entry name" value="Glutaredoxin"/>
    <property type="match status" value="1"/>
</dbReference>
<dbReference type="STRING" id="1817760.A2151_09760"/>
<evidence type="ECO:0000313" key="2">
    <source>
        <dbReference type="EMBL" id="OGI48639.1"/>
    </source>
</evidence>
<organism evidence="2 3">
    <name type="scientific">Candidatus Muproteobacteria bacterium RBG_16_65_34</name>
    <dbReference type="NCBI Taxonomy" id="1817760"/>
    <lineage>
        <taxon>Bacteria</taxon>
        <taxon>Pseudomonadati</taxon>
        <taxon>Pseudomonadota</taxon>
        <taxon>Candidatus Muproteobacteria</taxon>
    </lineage>
</organism>
<dbReference type="SUPFAM" id="SSF52833">
    <property type="entry name" value="Thioredoxin-like"/>
    <property type="match status" value="1"/>
</dbReference>
<evidence type="ECO:0000259" key="1">
    <source>
        <dbReference type="PROSITE" id="PS51352"/>
    </source>
</evidence>
<feature type="domain" description="Thioredoxin" evidence="1">
    <location>
        <begin position="10"/>
        <end position="154"/>
    </location>
</feature>
<dbReference type="PROSITE" id="PS51352">
    <property type="entry name" value="THIOREDOXIN_2"/>
    <property type="match status" value="1"/>
</dbReference>
<name>A0A1F6TUB7_9PROT</name>
<proteinExistence type="predicted"/>
<gene>
    <name evidence="2" type="ORF">A2151_09760</name>
</gene>
<dbReference type="InterPro" id="IPR036249">
    <property type="entry name" value="Thioredoxin-like_sf"/>
</dbReference>
<protein>
    <recommendedName>
        <fullName evidence="1">Thioredoxin domain-containing protein</fullName>
    </recommendedName>
</protein>
<dbReference type="Pfam" id="PF00578">
    <property type="entry name" value="AhpC-TSA"/>
    <property type="match status" value="1"/>
</dbReference>
<sequence length="163" mass="18111">MFLLLWLVPLLAAAASPQIVLRDFDGQPRDVGEYIGRGQWTVVAVWSADCPICKREIHHMTFFHDEHKNKDAVVLGVSVDGYANRGKAQGFIDDHALNFPNLIGTREDAGRFGGGPFIGTPTYYIFSPEGRYQAKRVGAASQEEIEGIINRLNAERARNRKPG</sequence>
<dbReference type="GO" id="GO:0016491">
    <property type="term" value="F:oxidoreductase activity"/>
    <property type="evidence" value="ECO:0007669"/>
    <property type="project" value="InterPro"/>
</dbReference>
<dbReference type="GO" id="GO:0016209">
    <property type="term" value="F:antioxidant activity"/>
    <property type="evidence" value="ECO:0007669"/>
    <property type="project" value="InterPro"/>
</dbReference>
<dbReference type="PANTHER" id="PTHR42852">
    <property type="entry name" value="THIOL:DISULFIDE INTERCHANGE PROTEIN DSBE"/>
    <property type="match status" value="1"/>
</dbReference>
<comment type="caution">
    <text evidence="2">The sequence shown here is derived from an EMBL/GenBank/DDBJ whole genome shotgun (WGS) entry which is preliminary data.</text>
</comment>